<dbReference type="Proteomes" id="UP001310594">
    <property type="component" value="Unassembled WGS sequence"/>
</dbReference>
<evidence type="ECO:0000313" key="2">
    <source>
        <dbReference type="EMBL" id="KAK5696020.1"/>
    </source>
</evidence>
<proteinExistence type="predicted"/>
<comment type="caution">
    <text evidence="2">The sequence shown here is derived from an EMBL/GenBank/DDBJ whole genome shotgun (WGS) entry which is preliminary data.</text>
</comment>
<reference evidence="2" key="1">
    <citation type="submission" date="2023-08" db="EMBL/GenBank/DDBJ databases">
        <title>Black Yeasts Isolated from many extreme environments.</title>
        <authorList>
            <person name="Coleine C."/>
            <person name="Stajich J.E."/>
            <person name="Selbmann L."/>
        </authorList>
    </citation>
    <scope>NUCLEOTIDE SEQUENCE</scope>
    <source>
        <strain evidence="2">CCFEE 5810</strain>
    </source>
</reference>
<name>A0AAN7W561_9PEZI</name>
<feature type="chain" id="PRO_5042880353" evidence="1">
    <location>
        <begin position="19"/>
        <end position="304"/>
    </location>
</feature>
<dbReference type="EMBL" id="JAVRQU010000013">
    <property type="protein sequence ID" value="KAK5696020.1"/>
    <property type="molecule type" value="Genomic_DNA"/>
</dbReference>
<protein>
    <submittedName>
        <fullName evidence="2">Uncharacterized protein</fullName>
    </submittedName>
</protein>
<dbReference type="InterPro" id="IPR045469">
    <property type="entry name" value="Nis1"/>
</dbReference>
<sequence>MRGTTVYFFAAAVATASARIAGIAAPSSIVAGSDFTITIITENYIQSVLDVSAAFGFTGTVFPDSLGSYLTSVYLGPSKPQLKCQSKESDVCHYKFIRCGELANDHIFRSSRDTLKCYELRLDVDLRWHQRLYISSNPPLWFSKANWAADDIGIPSLTTSTSTSTTTSTSTASPTTGSGSFTDLNSLIQGLQTGLNSLLLDIVRSDNITAAADYNALSPLFDQLLRFTPSGSCDGNPTGKMLTQVEVIQLLQSVQSTLNVISLDVTNGDDAKALADTCEVRADYFNSGLHEFVAGPGQTCGTGQ</sequence>
<keyword evidence="1" id="KW-0732">Signal</keyword>
<dbReference type="AlphaFoldDB" id="A0AAN7W561"/>
<evidence type="ECO:0000313" key="3">
    <source>
        <dbReference type="Proteomes" id="UP001310594"/>
    </source>
</evidence>
<evidence type="ECO:0000256" key="1">
    <source>
        <dbReference type="SAM" id="SignalP"/>
    </source>
</evidence>
<gene>
    <name evidence="2" type="ORF">LTR97_008440</name>
</gene>
<organism evidence="2 3">
    <name type="scientific">Elasticomyces elasticus</name>
    <dbReference type="NCBI Taxonomy" id="574655"/>
    <lineage>
        <taxon>Eukaryota</taxon>
        <taxon>Fungi</taxon>
        <taxon>Dikarya</taxon>
        <taxon>Ascomycota</taxon>
        <taxon>Pezizomycotina</taxon>
        <taxon>Dothideomycetes</taxon>
        <taxon>Dothideomycetidae</taxon>
        <taxon>Mycosphaerellales</taxon>
        <taxon>Teratosphaeriaceae</taxon>
        <taxon>Elasticomyces</taxon>
    </lineage>
</organism>
<dbReference type="Pfam" id="PF19271">
    <property type="entry name" value="Nis1"/>
    <property type="match status" value="1"/>
</dbReference>
<accession>A0AAN7W561</accession>
<feature type="signal peptide" evidence="1">
    <location>
        <begin position="1"/>
        <end position="18"/>
    </location>
</feature>